<accession>A0ABR7YVQ8</accession>
<organism evidence="1 2">
    <name type="scientific">Pseudomonas typographi</name>
    <dbReference type="NCBI Taxonomy" id="2715964"/>
    <lineage>
        <taxon>Bacteria</taxon>
        <taxon>Pseudomonadati</taxon>
        <taxon>Pseudomonadota</taxon>
        <taxon>Gammaproteobacteria</taxon>
        <taxon>Pseudomonadales</taxon>
        <taxon>Pseudomonadaceae</taxon>
        <taxon>Pseudomonas</taxon>
    </lineage>
</organism>
<dbReference type="Proteomes" id="UP000805841">
    <property type="component" value="Unassembled WGS sequence"/>
</dbReference>
<evidence type="ECO:0000313" key="2">
    <source>
        <dbReference type="Proteomes" id="UP000805841"/>
    </source>
</evidence>
<evidence type="ECO:0000313" key="1">
    <source>
        <dbReference type="EMBL" id="MBD1597288.1"/>
    </source>
</evidence>
<protein>
    <submittedName>
        <fullName evidence="1">Uncharacterized protein</fullName>
    </submittedName>
</protein>
<sequence>MPAGALPGGDQDVFNCFSPALKACLLKAPRVVLVANNPAITAADLQALGIGSDDVVVSFNKCLKAELLTPHSVNVVVHGFNAPDHYFFGLPLPGAIQPWFHPRSDRCFSILVGCTEALCPLPGVSVFRERIPLPPLWNYPVERPGGKRYVGPSTGFNALVLFDALRSLPGYDYALMALGFSDEAGKLWGGHAWDYERAWLRSANIIRVGLQRQKRWWQLWRRR</sequence>
<keyword evidence="2" id="KW-1185">Reference proteome</keyword>
<proteinExistence type="predicted"/>
<dbReference type="EMBL" id="JAAOCA010000001">
    <property type="protein sequence ID" value="MBD1597288.1"/>
    <property type="molecule type" value="Genomic_DNA"/>
</dbReference>
<gene>
    <name evidence="1" type="ORF">HAQ05_00985</name>
</gene>
<comment type="caution">
    <text evidence="1">The sequence shown here is derived from an EMBL/GenBank/DDBJ whole genome shotgun (WGS) entry which is preliminary data.</text>
</comment>
<reference evidence="1 2" key="1">
    <citation type="journal article" date="2020" name="Insects">
        <title>Bacteria Belonging to Pseudomonas typographi sp. nov. from the Bark Beetle Ips typographus Have Genomic Potential to Aid in the Host Ecology.</title>
        <authorList>
            <person name="Peral-Aranega E."/>
            <person name="Saati-Santamaria Z."/>
            <person name="Kolarik M."/>
            <person name="Rivas R."/>
            <person name="Garcia-Fraile P."/>
        </authorList>
    </citation>
    <scope>NUCLEOTIDE SEQUENCE [LARGE SCALE GENOMIC DNA]</scope>
    <source>
        <strain evidence="1 2">CA3A</strain>
    </source>
</reference>
<name>A0ABR7YVQ8_9PSED</name>